<accession>E3HZJ0</accession>
<protein>
    <submittedName>
        <fullName evidence="1">Uncharacterized protein</fullName>
    </submittedName>
</protein>
<sequence>MILAERAARLDAEAVAARARAATSSTDALIAHLKLEIEKLRRVLYGSRSEHKARLRWSYNSRSCKQPRRAEFSTLPSADTGVEILVKENARDREYSPSPCIALQARNTSIRKATAVLLHQPIPDDCHIKVLIPDMTFGPMSGGEINLEFTEFGLIVEGIKFDRVLAHYIGWPNDEVLHAHRLWGRGLTYYAMHEVANSDWLAELELRNSFHIQHIPGIFSSFRHFIGTYKDGTFECIARGLEWAGRKY</sequence>
<reference evidence="2" key="1">
    <citation type="journal article" date="2011" name="J. Bacteriol.">
        <title>Genome sequences of eight morphologically diverse alphaproteobacteria.</title>
        <authorList>
            <consortium name="US DOE Joint Genome Institute"/>
            <person name="Brown P.J."/>
            <person name="Kysela D.T."/>
            <person name="Buechlein A."/>
            <person name="Hemmerich C."/>
            <person name="Brun Y.V."/>
        </authorList>
    </citation>
    <scope>NUCLEOTIDE SEQUENCE [LARGE SCALE GENOMIC DNA]</scope>
    <source>
        <strain evidence="2">ATCC 17100 / ATH 3.1.1 / DSM 162 / LMG 4299</strain>
    </source>
</reference>
<dbReference type="HOGENOM" id="CLU_1119484_0_0_5"/>
<proteinExistence type="predicted"/>
<organism evidence="1 2">
    <name type="scientific">Rhodomicrobium vannielii (strain ATCC 17100 / DSM 162 / LMG 4299 / NCIMB 10020 / ATH 3.1.1)</name>
    <dbReference type="NCBI Taxonomy" id="648757"/>
    <lineage>
        <taxon>Bacteria</taxon>
        <taxon>Pseudomonadati</taxon>
        <taxon>Pseudomonadota</taxon>
        <taxon>Alphaproteobacteria</taxon>
        <taxon>Hyphomicrobiales</taxon>
        <taxon>Hyphomicrobiaceae</taxon>
        <taxon>Rhodomicrobium</taxon>
    </lineage>
</organism>
<keyword evidence="2" id="KW-1185">Reference proteome</keyword>
<name>E3HZJ0_RHOVT</name>
<evidence type="ECO:0000313" key="2">
    <source>
        <dbReference type="Proteomes" id="UP000001399"/>
    </source>
</evidence>
<dbReference type="EMBL" id="CP002292">
    <property type="protein sequence ID" value="ADP71025.1"/>
    <property type="molecule type" value="Genomic_DNA"/>
</dbReference>
<dbReference type="KEGG" id="rva:Rvan_1781"/>
<dbReference type="Proteomes" id="UP000001399">
    <property type="component" value="Chromosome"/>
</dbReference>
<gene>
    <name evidence="1" type="ordered locus">Rvan_1781</name>
</gene>
<dbReference type="eggNOG" id="ENOG50339Z0">
    <property type="taxonomic scope" value="Bacteria"/>
</dbReference>
<evidence type="ECO:0000313" key="1">
    <source>
        <dbReference type="EMBL" id="ADP71025.1"/>
    </source>
</evidence>
<dbReference type="AlphaFoldDB" id="E3HZJ0"/>